<dbReference type="OrthoDB" id="1863935at2759"/>
<dbReference type="InterPro" id="IPR001810">
    <property type="entry name" value="F-box_dom"/>
</dbReference>
<evidence type="ECO:0000259" key="2">
    <source>
        <dbReference type="Pfam" id="PF00646"/>
    </source>
</evidence>
<evidence type="ECO:0000313" key="5">
    <source>
        <dbReference type="Proteomes" id="UP000283530"/>
    </source>
</evidence>
<keyword evidence="5" id="KW-1185">Reference proteome</keyword>
<dbReference type="Pfam" id="PF03478">
    <property type="entry name" value="Beta-prop_KIB1-4"/>
    <property type="match status" value="1"/>
</dbReference>
<dbReference type="PANTHER" id="PTHR33127:SF5">
    <property type="entry name" value="TRANSMEMBRANE PROTEIN"/>
    <property type="match status" value="1"/>
</dbReference>
<proteinExistence type="predicted"/>
<evidence type="ECO:0000259" key="3">
    <source>
        <dbReference type="Pfam" id="PF03478"/>
    </source>
</evidence>
<dbReference type="InterPro" id="IPR005174">
    <property type="entry name" value="KIB1-4_b-propeller"/>
</dbReference>
<dbReference type="Pfam" id="PF00646">
    <property type="entry name" value="F-box"/>
    <property type="match status" value="1"/>
</dbReference>
<name>A0A443NDH7_9MAGN</name>
<evidence type="ECO:0000313" key="4">
    <source>
        <dbReference type="EMBL" id="RWR76571.1"/>
    </source>
</evidence>
<feature type="domain" description="KIB1-4 beta-propeller" evidence="3">
    <location>
        <begin position="154"/>
        <end position="367"/>
    </location>
</feature>
<sequence>MNRPPSSFAADSFGSSFNVDSKRRMARSSREDQQLSTNKETKTEKTIQICLNKLPLDISITHKMTKRKKFEWRRSKTIEAEQSHCVELPQDILPLILHHISFLGYLSFRGVCRSWRLACLQFPVESLPTNQPPWLMFSNETSSETTRMLLDPLSKKIYSIEIPELCGVRCLAAGHGWLLLLSVRHSSLFFFNPFTKARIDAPFLDCFSVVTFTEPPSSPGCIIFGIGHVHRSSPNVVDIRICRRGDDKWTTKILFTSGFCNFTHAVFCGGFFYCLDCMGKVGIFSVVDDAWSDLDGPQVNDFDTLYLVESGGQIMYCFKKASKNSVGVFWLDGYSWVKVNGIQDWTLYLGRTSVSAHAAKGTKNVVFKLCMDRTSVVSALNEPTLVSDGKEDAGGSHHQIMDRRDGNLKFKMMK</sequence>
<gene>
    <name evidence="4" type="ORF">CKAN_00501900</name>
</gene>
<dbReference type="EMBL" id="QPKB01000002">
    <property type="protein sequence ID" value="RWR76571.1"/>
    <property type="molecule type" value="Genomic_DNA"/>
</dbReference>
<feature type="region of interest" description="Disordered" evidence="1">
    <location>
        <begin position="1"/>
        <end position="40"/>
    </location>
</feature>
<reference evidence="4 5" key="1">
    <citation type="journal article" date="2019" name="Nat. Plants">
        <title>Stout camphor tree genome fills gaps in understanding of flowering plant genome evolution.</title>
        <authorList>
            <person name="Chaw S.M."/>
            <person name="Liu Y.C."/>
            <person name="Wu Y.W."/>
            <person name="Wang H.Y."/>
            <person name="Lin C.I."/>
            <person name="Wu C.S."/>
            <person name="Ke H.M."/>
            <person name="Chang L.Y."/>
            <person name="Hsu C.Y."/>
            <person name="Yang H.T."/>
            <person name="Sudianto E."/>
            <person name="Hsu M.H."/>
            <person name="Wu K.P."/>
            <person name="Wang L.N."/>
            <person name="Leebens-Mack J.H."/>
            <person name="Tsai I.J."/>
        </authorList>
    </citation>
    <scope>NUCLEOTIDE SEQUENCE [LARGE SCALE GENOMIC DNA]</scope>
    <source>
        <strain evidence="5">cv. Chaw 1501</strain>
        <tissue evidence="4">Young leaves</tissue>
    </source>
</reference>
<feature type="compositionally biased region" description="Basic and acidic residues" evidence="1">
    <location>
        <begin position="20"/>
        <end position="40"/>
    </location>
</feature>
<feature type="compositionally biased region" description="Low complexity" evidence="1">
    <location>
        <begin position="1"/>
        <end position="17"/>
    </location>
</feature>
<protein>
    <submittedName>
        <fullName evidence="4">F-box/kelch-repeat-like protein</fullName>
    </submittedName>
</protein>
<comment type="caution">
    <text evidence="4">The sequence shown here is derived from an EMBL/GenBank/DDBJ whole genome shotgun (WGS) entry which is preliminary data.</text>
</comment>
<dbReference type="Proteomes" id="UP000283530">
    <property type="component" value="Unassembled WGS sequence"/>
</dbReference>
<accession>A0A443NDH7</accession>
<dbReference type="PANTHER" id="PTHR33127">
    <property type="entry name" value="TRANSMEMBRANE PROTEIN"/>
    <property type="match status" value="1"/>
</dbReference>
<organism evidence="4 5">
    <name type="scientific">Cinnamomum micranthum f. kanehirae</name>
    <dbReference type="NCBI Taxonomy" id="337451"/>
    <lineage>
        <taxon>Eukaryota</taxon>
        <taxon>Viridiplantae</taxon>
        <taxon>Streptophyta</taxon>
        <taxon>Embryophyta</taxon>
        <taxon>Tracheophyta</taxon>
        <taxon>Spermatophyta</taxon>
        <taxon>Magnoliopsida</taxon>
        <taxon>Magnoliidae</taxon>
        <taxon>Laurales</taxon>
        <taxon>Lauraceae</taxon>
        <taxon>Cinnamomum</taxon>
    </lineage>
</organism>
<dbReference type="SUPFAM" id="SSF81383">
    <property type="entry name" value="F-box domain"/>
    <property type="match status" value="1"/>
</dbReference>
<feature type="domain" description="F-box" evidence="2">
    <location>
        <begin position="87"/>
        <end position="120"/>
    </location>
</feature>
<dbReference type="AlphaFoldDB" id="A0A443NDH7"/>
<dbReference type="InterPro" id="IPR036047">
    <property type="entry name" value="F-box-like_dom_sf"/>
</dbReference>
<evidence type="ECO:0000256" key="1">
    <source>
        <dbReference type="SAM" id="MobiDB-lite"/>
    </source>
</evidence>